<organism evidence="8">
    <name type="scientific">Schizocladia ischiensis</name>
    <dbReference type="NCBI Taxonomy" id="196139"/>
    <lineage>
        <taxon>Eukaryota</taxon>
        <taxon>Sar</taxon>
        <taxon>Stramenopiles</taxon>
        <taxon>Ochrophyta</taxon>
        <taxon>PX clade</taxon>
        <taxon>Schizocladiophyceae</taxon>
        <taxon>Schizocladiales</taxon>
        <taxon>Schizocladiaceae</taxon>
        <taxon>Schizocladia</taxon>
    </lineage>
</organism>
<geneLocation type="chloroplast" evidence="8"/>
<keyword evidence="5" id="KW-0238">DNA-binding</keyword>
<reference evidence="8" key="1">
    <citation type="submission" date="2020-03" db="EMBL/GenBank/DDBJ databases">
        <title>Schizocladia ischiensis organellar genomes: estimating the origin of multicellularity in heterokonts and the emergence of shallow ocean ecosystems.</title>
        <authorList>
            <person name="Phillips N.E."/>
            <person name="Braun E.L."/>
            <person name="Boore J."/>
            <person name="Cheda B."/>
            <person name="Salomon M.P."/>
        </authorList>
    </citation>
    <scope>NUCLEOTIDE SEQUENCE</scope>
</reference>
<dbReference type="CDD" id="cd08420">
    <property type="entry name" value="PBP2_CysL_like"/>
    <property type="match status" value="1"/>
</dbReference>
<dbReference type="InterPro" id="IPR000847">
    <property type="entry name" value="LysR_HTH_N"/>
</dbReference>
<dbReference type="InterPro" id="IPR036390">
    <property type="entry name" value="WH_DNA-bd_sf"/>
</dbReference>
<evidence type="ECO:0000256" key="6">
    <source>
        <dbReference type="ARBA" id="ARBA00023163"/>
    </source>
</evidence>
<protein>
    <recommendedName>
        <fullName evidence="3">Probable RuBisCO transcriptional regulator</fullName>
    </recommendedName>
</protein>
<evidence type="ECO:0000256" key="5">
    <source>
        <dbReference type="ARBA" id="ARBA00023125"/>
    </source>
</evidence>
<dbReference type="PRINTS" id="PR00039">
    <property type="entry name" value="HTHLYSR"/>
</dbReference>
<dbReference type="GO" id="GO:0003700">
    <property type="term" value="F:DNA-binding transcription factor activity"/>
    <property type="evidence" value="ECO:0007669"/>
    <property type="project" value="InterPro"/>
</dbReference>
<evidence type="ECO:0000313" key="8">
    <source>
        <dbReference type="EMBL" id="QOW07494.1"/>
    </source>
</evidence>
<keyword evidence="6" id="KW-0804">Transcription</keyword>
<keyword evidence="4" id="KW-0805">Transcription regulation</keyword>
<dbReference type="FunFam" id="1.10.10.10:FF:000001">
    <property type="entry name" value="LysR family transcriptional regulator"/>
    <property type="match status" value="1"/>
</dbReference>
<evidence type="ECO:0000256" key="3">
    <source>
        <dbReference type="ARBA" id="ARBA00018907"/>
    </source>
</evidence>
<dbReference type="RefSeq" id="YP_010032287.1">
    <property type="nucleotide sequence ID" value="NC_053868.1"/>
</dbReference>
<dbReference type="AlphaFoldDB" id="A0A7U3S1F0"/>
<keyword evidence="8" id="KW-0934">Plastid</keyword>
<dbReference type="GO" id="GO:0000976">
    <property type="term" value="F:transcription cis-regulatory region binding"/>
    <property type="evidence" value="ECO:0007669"/>
    <property type="project" value="TreeGrafter"/>
</dbReference>
<gene>
    <name evidence="8" type="primary">rbcR</name>
</gene>
<proteinExistence type="inferred from homology"/>
<dbReference type="InterPro" id="IPR005119">
    <property type="entry name" value="LysR_subst-bd"/>
</dbReference>
<dbReference type="InterPro" id="IPR036388">
    <property type="entry name" value="WH-like_DNA-bd_sf"/>
</dbReference>
<dbReference type="Gene3D" id="3.40.190.290">
    <property type="match status" value="1"/>
</dbReference>
<dbReference type="PROSITE" id="PS50931">
    <property type="entry name" value="HTH_LYSR"/>
    <property type="match status" value="1"/>
</dbReference>
<evidence type="ECO:0000256" key="2">
    <source>
        <dbReference type="ARBA" id="ARBA00009437"/>
    </source>
</evidence>
<comment type="similarity">
    <text evidence="2">Belongs to the LysR transcriptional regulatory family.</text>
</comment>
<dbReference type="Pfam" id="PF03466">
    <property type="entry name" value="LysR_substrate"/>
    <property type="match status" value="1"/>
</dbReference>
<dbReference type="PANTHER" id="PTHR30126:SF39">
    <property type="entry name" value="HTH-TYPE TRANSCRIPTIONAL REGULATOR CYSL"/>
    <property type="match status" value="1"/>
</dbReference>
<evidence type="ECO:0000259" key="7">
    <source>
        <dbReference type="PROSITE" id="PS50931"/>
    </source>
</evidence>
<sequence>MQNFPFNLDQLRILKIIVSEGSFKRAAKTLYVSQPAISLQIRKVESKLGLPLFERDKRQIRLTKAGKLLVQYGNRILNLCDESFRAVEDLHQLKRGTLIIGASKSTGTYLLPKLIGLFRHRYPKINVKLKVNSSHRISWGVANGQIDIAIMGGHIPNELENNLKVTPYVEDELALIFPKSHPFSNRYQIKKEDLYDLNFITLETDSMLRKLMEDLLNQHGIDNSRLKIGMELNSVEAIKNAVQSGLGVAFVSVSTIIKELELKVIDKITIENILIKKTLSIVTNRNRCKSIPSKNFEDEILNFFGTLPHYYNY</sequence>
<feature type="domain" description="HTH lysR-type" evidence="7">
    <location>
        <begin position="6"/>
        <end position="63"/>
    </location>
</feature>
<dbReference type="Pfam" id="PF00126">
    <property type="entry name" value="HTH_1"/>
    <property type="match status" value="1"/>
</dbReference>
<dbReference type="SUPFAM" id="SSF46785">
    <property type="entry name" value="Winged helix' DNA-binding domain"/>
    <property type="match status" value="1"/>
</dbReference>
<comment type="function">
    <text evidence="1">Trans-acting transcriptional regulator of RuBisCO genes (rbcL and rbcS) expression.</text>
</comment>
<dbReference type="GeneID" id="63377774"/>
<dbReference type="SUPFAM" id="SSF53850">
    <property type="entry name" value="Periplasmic binding protein-like II"/>
    <property type="match status" value="1"/>
</dbReference>
<dbReference type="Gene3D" id="1.10.10.10">
    <property type="entry name" value="Winged helix-like DNA-binding domain superfamily/Winged helix DNA-binding domain"/>
    <property type="match status" value="1"/>
</dbReference>
<evidence type="ECO:0000256" key="1">
    <source>
        <dbReference type="ARBA" id="ARBA00003782"/>
    </source>
</evidence>
<evidence type="ECO:0000256" key="4">
    <source>
        <dbReference type="ARBA" id="ARBA00023015"/>
    </source>
</evidence>
<accession>A0A7U3S1F0</accession>
<dbReference type="PANTHER" id="PTHR30126">
    <property type="entry name" value="HTH-TYPE TRANSCRIPTIONAL REGULATOR"/>
    <property type="match status" value="1"/>
</dbReference>
<keyword evidence="8" id="KW-0150">Chloroplast</keyword>
<dbReference type="EMBL" id="MT226925">
    <property type="protein sequence ID" value="QOW07494.1"/>
    <property type="molecule type" value="Genomic_DNA"/>
</dbReference>
<name>A0A7U3S1F0_9STRA</name>